<dbReference type="Pfam" id="PF02519">
    <property type="entry name" value="Auxin_inducible"/>
    <property type="match status" value="1"/>
</dbReference>
<dbReference type="GO" id="GO:0009733">
    <property type="term" value="P:response to auxin"/>
    <property type="evidence" value="ECO:0007669"/>
    <property type="project" value="InterPro"/>
</dbReference>
<protein>
    <submittedName>
        <fullName evidence="2">SAUR-like auxin-responsive protein family</fullName>
    </submittedName>
</protein>
<dbReference type="PANTHER" id="PTHR31374:SF261">
    <property type="entry name" value="OS01G0768333 PROTEIN"/>
    <property type="match status" value="1"/>
</dbReference>
<keyword evidence="3" id="KW-1185">Reference proteome</keyword>
<evidence type="ECO:0000313" key="2">
    <source>
        <dbReference type="EMBL" id="KMZ76361.1"/>
    </source>
</evidence>
<comment type="similarity">
    <text evidence="1">Belongs to the ARG7 family.</text>
</comment>
<dbReference type="Proteomes" id="UP000036987">
    <property type="component" value="Unassembled WGS sequence"/>
</dbReference>
<dbReference type="OrthoDB" id="838391at2759"/>
<comment type="caution">
    <text evidence="2">The sequence shown here is derived from an EMBL/GenBank/DDBJ whole genome shotgun (WGS) entry which is preliminary data.</text>
</comment>
<dbReference type="AlphaFoldDB" id="A0A0K9Q509"/>
<sequence>MDRAGTGRICLLISKMMCMKINKKVSPKGFVPMLVGVNGKDEEREKFLVHIKLLDHPDIRSLLKMSEREFGYRQTGIINIPCDAASFRRLLHSCKN</sequence>
<proteinExistence type="inferred from homology"/>
<dbReference type="OMA" id="LISKMMC"/>
<reference evidence="3" key="1">
    <citation type="journal article" date="2016" name="Nature">
        <title>The genome of the seagrass Zostera marina reveals angiosperm adaptation to the sea.</title>
        <authorList>
            <person name="Olsen J.L."/>
            <person name="Rouze P."/>
            <person name="Verhelst B."/>
            <person name="Lin Y.-C."/>
            <person name="Bayer T."/>
            <person name="Collen J."/>
            <person name="Dattolo E."/>
            <person name="De Paoli E."/>
            <person name="Dittami S."/>
            <person name="Maumus F."/>
            <person name="Michel G."/>
            <person name="Kersting A."/>
            <person name="Lauritano C."/>
            <person name="Lohaus R."/>
            <person name="Toepel M."/>
            <person name="Tonon T."/>
            <person name="Vanneste K."/>
            <person name="Amirebrahimi M."/>
            <person name="Brakel J."/>
            <person name="Bostroem C."/>
            <person name="Chovatia M."/>
            <person name="Grimwood J."/>
            <person name="Jenkins J.W."/>
            <person name="Jueterbock A."/>
            <person name="Mraz A."/>
            <person name="Stam W.T."/>
            <person name="Tice H."/>
            <person name="Bornberg-Bauer E."/>
            <person name="Green P.J."/>
            <person name="Pearson G.A."/>
            <person name="Procaccini G."/>
            <person name="Duarte C.M."/>
            <person name="Schmutz J."/>
            <person name="Reusch T.B.H."/>
            <person name="Van de Peer Y."/>
        </authorList>
    </citation>
    <scope>NUCLEOTIDE SEQUENCE [LARGE SCALE GENOMIC DNA]</scope>
    <source>
        <strain evidence="3">cv. Finnish</strain>
    </source>
</reference>
<accession>A0A0K9Q509</accession>
<evidence type="ECO:0000256" key="1">
    <source>
        <dbReference type="ARBA" id="ARBA00006974"/>
    </source>
</evidence>
<organism evidence="2 3">
    <name type="scientific">Zostera marina</name>
    <name type="common">Eelgrass</name>
    <dbReference type="NCBI Taxonomy" id="29655"/>
    <lineage>
        <taxon>Eukaryota</taxon>
        <taxon>Viridiplantae</taxon>
        <taxon>Streptophyta</taxon>
        <taxon>Embryophyta</taxon>
        <taxon>Tracheophyta</taxon>
        <taxon>Spermatophyta</taxon>
        <taxon>Magnoliopsida</taxon>
        <taxon>Liliopsida</taxon>
        <taxon>Zosteraceae</taxon>
        <taxon>Zostera</taxon>
    </lineage>
</organism>
<name>A0A0K9Q509_ZOSMR</name>
<gene>
    <name evidence="2" type="ORF">ZOSMA_103G00670</name>
</gene>
<dbReference type="PANTHER" id="PTHR31374">
    <property type="entry name" value="AUXIN-INDUCED PROTEIN-LIKE-RELATED"/>
    <property type="match status" value="1"/>
</dbReference>
<evidence type="ECO:0000313" key="3">
    <source>
        <dbReference type="Proteomes" id="UP000036987"/>
    </source>
</evidence>
<dbReference type="InterPro" id="IPR003676">
    <property type="entry name" value="SAUR_fam"/>
</dbReference>
<dbReference type="EMBL" id="LFYR01000047">
    <property type="protein sequence ID" value="KMZ76361.1"/>
    <property type="molecule type" value="Genomic_DNA"/>
</dbReference>